<evidence type="ECO:0000313" key="2">
    <source>
        <dbReference type="EMBL" id="MFC4230306.1"/>
    </source>
</evidence>
<dbReference type="RefSeq" id="WP_379011390.1">
    <property type="nucleotide sequence ID" value="NZ_JBHSDC010000001.1"/>
</dbReference>
<reference evidence="3" key="1">
    <citation type="journal article" date="2019" name="Int. J. Syst. Evol. Microbiol.">
        <title>The Global Catalogue of Microorganisms (GCM) 10K type strain sequencing project: providing services to taxonomists for standard genome sequencing and annotation.</title>
        <authorList>
            <consortium name="The Broad Institute Genomics Platform"/>
            <consortium name="The Broad Institute Genome Sequencing Center for Infectious Disease"/>
            <person name="Wu L."/>
            <person name="Ma J."/>
        </authorList>
    </citation>
    <scope>NUCLEOTIDE SEQUENCE [LARGE SCALE GENOMIC DNA]</scope>
    <source>
        <strain evidence="3">CECT 8010</strain>
    </source>
</reference>
<name>A0ABV8PUE9_9BACT</name>
<keyword evidence="1" id="KW-1133">Transmembrane helix</keyword>
<keyword evidence="1" id="KW-0472">Membrane</keyword>
<organism evidence="2 3">
    <name type="scientific">Parasediminibacterium paludis</name>
    <dbReference type="NCBI Taxonomy" id="908966"/>
    <lineage>
        <taxon>Bacteria</taxon>
        <taxon>Pseudomonadati</taxon>
        <taxon>Bacteroidota</taxon>
        <taxon>Chitinophagia</taxon>
        <taxon>Chitinophagales</taxon>
        <taxon>Chitinophagaceae</taxon>
        <taxon>Parasediminibacterium</taxon>
    </lineage>
</organism>
<sequence length="86" mass="9532">MFTKLKLNSAFIAITAIIVTASITAPFTNMFGKHYKKDKDYSCCKGDQLVINHYYTIKFLWADVSTGYTVEPTGKALPGGCNIKCN</sequence>
<feature type="transmembrane region" description="Helical" evidence="1">
    <location>
        <begin position="12"/>
        <end position="32"/>
    </location>
</feature>
<evidence type="ECO:0000256" key="1">
    <source>
        <dbReference type="SAM" id="Phobius"/>
    </source>
</evidence>
<accession>A0ABV8PUE9</accession>
<keyword evidence="3" id="KW-1185">Reference proteome</keyword>
<dbReference type="EMBL" id="JBHSDC010000001">
    <property type="protein sequence ID" value="MFC4230306.1"/>
    <property type="molecule type" value="Genomic_DNA"/>
</dbReference>
<dbReference type="Proteomes" id="UP001595906">
    <property type="component" value="Unassembled WGS sequence"/>
</dbReference>
<keyword evidence="1" id="KW-0812">Transmembrane</keyword>
<evidence type="ECO:0000313" key="3">
    <source>
        <dbReference type="Proteomes" id="UP001595906"/>
    </source>
</evidence>
<gene>
    <name evidence="2" type="ORF">ACFOW1_00285</name>
</gene>
<proteinExistence type="predicted"/>
<protein>
    <submittedName>
        <fullName evidence="2">Uncharacterized protein</fullName>
    </submittedName>
</protein>
<comment type="caution">
    <text evidence="2">The sequence shown here is derived from an EMBL/GenBank/DDBJ whole genome shotgun (WGS) entry which is preliminary data.</text>
</comment>